<dbReference type="GO" id="GO:0005975">
    <property type="term" value="P:carbohydrate metabolic process"/>
    <property type="evidence" value="ECO:0007669"/>
    <property type="project" value="UniProtKB-ARBA"/>
</dbReference>
<name>A0A1G9VJE2_9SPHI</name>
<sequence>MKKNLFNIPSLIVCLLTVSVLSSCEKDGNPNNLPEVSTAQYEGKIDGYSSTDDVYPKNLVAYWSFEDSKNETISKTAPTSSLNDSYITGGVKGKALKLTAGFVYYATQMDAFKSEALKSFTISQWIQITNNGSKKTMTFQIARPGLFNGSFDLRLNTQSYPSTTTDILKVNPRFTTIGGGSQDNLNATLSPKIGAAVWTHLVLTYDGTTGVFKMWADGVNIGSYNNRGTGNNLFKSYEPGEIIIGGCYNTIPGKTVSTDVSFANMTGSIDEIRVYNTVLPDAHIKALNNLGKAGK</sequence>
<evidence type="ECO:0000313" key="3">
    <source>
        <dbReference type="Proteomes" id="UP000199226"/>
    </source>
</evidence>
<dbReference type="Proteomes" id="UP000199226">
    <property type="component" value="Unassembled WGS sequence"/>
</dbReference>
<dbReference type="PROSITE" id="PS51257">
    <property type="entry name" value="PROKAR_LIPOPROTEIN"/>
    <property type="match status" value="1"/>
</dbReference>
<keyword evidence="2" id="KW-0430">Lectin</keyword>
<evidence type="ECO:0000256" key="1">
    <source>
        <dbReference type="SAM" id="SignalP"/>
    </source>
</evidence>
<dbReference type="InterPro" id="IPR013320">
    <property type="entry name" value="ConA-like_dom_sf"/>
</dbReference>
<dbReference type="OrthoDB" id="9814380at2"/>
<reference evidence="3" key="1">
    <citation type="submission" date="2016-10" db="EMBL/GenBank/DDBJ databases">
        <authorList>
            <person name="Varghese N."/>
            <person name="Submissions S."/>
        </authorList>
    </citation>
    <scope>NUCLEOTIDE SEQUENCE [LARGE SCALE GENOMIC DNA]</scope>
    <source>
        <strain evidence="3">DSM 24536</strain>
    </source>
</reference>
<dbReference type="Pfam" id="PF13385">
    <property type="entry name" value="Laminin_G_3"/>
    <property type="match status" value="1"/>
</dbReference>
<accession>A0A1G9VJE2</accession>
<dbReference type="EMBL" id="FNHH01000021">
    <property type="protein sequence ID" value="SDM72342.1"/>
    <property type="molecule type" value="Genomic_DNA"/>
</dbReference>
<keyword evidence="1" id="KW-0732">Signal</keyword>
<dbReference type="GO" id="GO:0004553">
    <property type="term" value="F:hydrolase activity, hydrolyzing O-glycosyl compounds"/>
    <property type="evidence" value="ECO:0007669"/>
    <property type="project" value="UniProtKB-ARBA"/>
</dbReference>
<dbReference type="RefSeq" id="WP_090705677.1">
    <property type="nucleotide sequence ID" value="NZ_FNHH01000021.1"/>
</dbReference>
<organism evidence="2 3">
    <name type="scientific">Daejeonella rubra</name>
    <dbReference type="NCBI Taxonomy" id="990371"/>
    <lineage>
        <taxon>Bacteria</taxon>
        <taxon>Pseudomonadati</taxon>
        <taxon>Bacteroidota</taxon>
        <taxon>Sphingobacteriia</taxon>
        <taxon>Sphingobacteriales</taxon>
        <taxon>Sphingobacteriaceae</taxon>
        <taxon>Daejeonella</taxon>
    </lineage>
</organism>
<proteinExistence type="predicted"/>
<dbReference type="AlphaFoldDB" id="A0A1G9VJE2"/>
<gene>
    <name evidence="2" type="ORF">SAMN05421813_12117</name>
</gene>
<dbReference type="Gene3D" id="2.60.120.200">
    <property type="match status" value="1"/>
</dbReference>
<dbReference type="GO" id="GO:0030246">
    <property type="term" value="F:carbohydrate binding"/>
    <property type="evidence" value="ECO:0007669"/>
    <property type="project" value="UniProtKB-KW"/>
</dbReference>
<feature type="signal peptide" evidence="1">
    <location>
        <begin position="1"/>
        <end position="22"/>
    </location>
</feature>
<keyword evidence="3" id="KW-1185">Reference proteome</keyword>
<evidence type="ECO:0000313" key="2">
    <source>
        <dbReference type="EMBL" id="SDM72342.1"/>
    </source>
</evidence>
<feature type="chain" id="PRO_5011678728" evidence="1">
    <location>
        <begin position="23"/>
        <end position="295"/>
    </location>
</feature>
<dbReference type="SUPFAM" id="SSF49899">
    <property type="entry name" value="Concanavalin A-like lectins/glucanases"/>
    <property type="match status" value="1"/>
</dbReference>
<protein>
    <submittedName>
        <fullName evidence="2">Concanavalin A-like lectin/glucanases superfamily protein</fullName>
    </submittedName>
</protein>
<dbReference type="STRING" id="990371.SAMN05421813_12117"/>